<comment type="caution">
    <text evidence="6">The sequence shown here is derived from an EMBL/GenBank/DDBJ whole genome shotgun (WGS) entry which is preliminary data.</text>
</comment>
<proteinExistence type="inferred from homology"/>
<dbReference type="InterPro" id="IPR008927">
    <property type="entry name" value="6-PGluconate_DH-like_C_sf"/>
</dbReference>
<protein>
    <submittedName>
        <fullName evidence="6">NAD(P)-dependent oxidoreductase</fullName>
    </submittedName>
</protein>
<feature type="domain" description="6-phosphogluconate dehydrogenase NADP-binding" evidence="4">
    <location>
        <begin position="12"/>
        <end position="165"/>
    </location>
</feature>
<gene>
    <name evidence="6" type="ORF">GCM10009836_33980</name>
</gene>
<evidence type="ECO:0000313" key="7">
    <source>
        <dbReference type="Proteomes" id="UP001500449"/>
    </source>
</evidence>
<dbReference type="PANTHER" id="PTHR43060">
    <property type="entry name" value="3-HYDROXYISOBUTYRATE DEHYDROGENASE-LIKE 1, MITOCHONDRIAL-RELATED"/>
    <property type="match status" value="1"/>
</dbReference>
<dbReference type="PANTHER" id="PTHR43060:SF15">
    <property type="entry name" value="3-HYDROXYISOBUTYRATE DEHYDROGENASE-LIKE 1, MITOCHONDRIAL-RELATED"/>
    <property type="match status" value="1"/>
</dbReference>
<dbReference type="EMBL" id="BAAAQK010000009">
    <property type="protein sequence ID" value="GAA1851215.1"/>
    <property type="molecule type" value="Genomic_DNA"/>
</dbReference>
<dbReference type="SUPFAM" id="SSF48179">
    <property type="entry name" value="6-phosphogluconate dehydrogenase C-terminal domain-like"/>
    <property type="match status" value="1"/>
</dbReference>
<dbReference type="Gene3D" id="1.10.1040.10">
    <property type="entry name" value="N-(1-d-carboxylethyl)-l-norvaline Dehydrogenase, domain 2"/>
    <property type="match status" value="1"/>
</dbReference>
<accession>A0ABN2N4X9</accession>
<dbReference type="InterPro" id="IPR006115">
    <property type="entry name" value="6PGDH_NADP-bd"/>
</dbReference>
<evidence type="ECO:0000259" key="4">
    <source>
        <dbReference type="Pfam" id="PF03446"/>
    </source>
</evidence>
<evidence type="ECO:0000313" key="6">
    <source>
        <dbReference type="EMBL" id="GAA1851215.1"/>
    </source>
</evidence>
<dbReference type="Pfam" id="PF14833">
    <property type="entry name" value="NAD_binding_11"/>
    <property type="match status" value="1"/>
</dbReference>
<keyword evidence="7" id="KW-1185">Reference proteome</keyword>
<dbReference type="PIRSF" id="PIRSF000103">
    <property type="entry name" value="HIBADH"/>
    <property type="match status" value="1"/>
</dbReference>
<evidence type="ECO:0000259" key="5">
    <source>
        <dbReference type="Pfam" id="PF14833"/>
    </source>
</evidence>
<evidence type="ECO:0000256" key="2">
    <source>
        <dbReference type="ARBA" id="ARBA00023002"/>
    </source>
</evidence>
<organism evidence="6 7">
    <name type="scientific">Pseudonocardia ailaonensis</name>
    <dbReference type="NCBI Taxonomy" id="367279"/>
    <lineage>
        <taxon>Bacteria</taxon>
        <taxon>Bacillati</taxon>
        <taxon>Actinomycetota</taxon>
        <taxon>Actinomycetes</taxon>
        <taxon>Pseudonocardiales</taxon>
        <taxon>Pseudonocardiaceae</taxon>
        <taxon>Pseudonocardia</taxon>
    </lineage>
</organism>
<evidence type="ECO:0000256" key="3">
    <source>
        <dbReference type="ARBA" id="ARBA00023027"/>
    </source>
</evidence>
<comment type="similarity">
    <text evidence="1">Belongs to the HIBADH-related family.</text>
</comment>
<name>A0ABN2N4X9_9PSEU</name>
<feature type="domain" description="3-hydroxyisobutyrate dehydrogenase-like NAD-binding" evidence="5">
    <location>
        <begin position="173"/>
        <end position="265"/>
    </location>
</feature>
<reference evidence="6 7" key="1">
    <citation type="journal article" date="2019" name="Int. J. Syst. Evol. Microbiol.">
        <title>The Global Catalogue of Microorganisms (GCM) 10K type strain sequencing project: providing services to taxonomists for standard genome sequencing and annotation.</title>
        <authorList>
            <consortium name="The Broad Institute Genomics Platform"/>
            <consortium name="The Broad Institute Genome Sequencing Center for Infectious Disease"/>
            <person name="Wu L."/>
            <person name="Ma J."/>
        </authorList>
    </citation>
    <scope>NUCLEOTIDE SEQUENCE [LARGE SCALE GENOMIC DNA]</scope>
    <source>
        <strain evidence="6 7">JCM 16009</strain>
    </source>
</reference>
<dbReference type="InterPro" id="IPR029154">
    <property type="entry name" value="HIBADH-like_NADP-bd"/>
</dbReference>
<keyword evidence="3" id="KW-0520">NAD</keyword>
<dbReference type="Pfam" id="PF03446">
    <property type="entry name" value="NAD_binding_2"/>
    <property type="match status" value="1"/>
</dbReference>
<sequence length="298" mass="31328">MQSDDRDPVGVVGFVGLGDMGAGIAANYARSGLDLLAHDLRAELEPEVRGWGGDWAASTDELLGRSRILCVCLVDDRQLRGFVDQAQVFAGLAPGSTLVVHSTVSPELMGQLADEAAGQGVEVVDAPISGSHARAVAGTLSVMVGATATTFERLRPLWDAMSAHAYRISDTPGSGQVVKLCNNMMTIANNLVALEAITIAESYGVEESAFLDVVRTSSGSSWIVEHWGTIDTLLMTHPQAGRGADFHLLVKDIRDAVRIGAERGRAPEIAGAATSAAPRVFGERLDDLRKAASAGRPA</sequence>
<dbReference type="Proteomes" id="UP001500449">
    <property type="component" value="Unassembled WGS sequence"/>
</dbReference>
<dbReference type="InterPro" id="IPR036291">
    <property type="entry name" value="NAD(P)-bd_dom_sf"/>
</dbReference>
<keyword evidence="2" id="KW-0560">Oxidoreductase</keyword>
<dbReference type="InterPro" id="IPR015815">
    <property type="entry name" value="HIBADH-related"/>
</dbReference>
<evidence type="ECO:0000256" key="1">
    <source>
        <dbReference type="ARBA" id="ARBA00009080"/>
    </source>
</evidence>
<dbReference type="SUPFAM" id="SSF51735">
    <property type="entry name" value="NAD(P)-binding Rossmann-fold domains"/>
    <property type="match status" value="1"/>
</dbReference>
<dbReference type="Gene3D" id="3.40.50.720">
    <property type="entry name" value="NAD(P)-binding Rossmann-like Domain"/>
    <property type="match status" value="1"/>
</dbReference>
<dbReference type="InterPro" id="IPR013328">
    <property type="entry name" value="6PGD_dom2"/>
</dbReference>